<dbReference type="HOGENOM" id="CLU_027853_7_2_7"/>
<evidence type="ECO:0000256" key="3">
    <source>
        <dbReference type="ARBA" id="ARBA00023002"/>
    </source>
</evidence>
<organism evidence="6 7">
    <name type="scientific">Entotheonella factor</name>
    <dbReference type="NCBI Taxonomy" id="1429438"/>
    <lineage>
        <taxon>Bacteria</taxon>
        <taxon>Pseudomonadati</taxon>
        <taxon>Nitrospinota/Tectimicrobiota group</taxon>
        <taxon>Candidatus Tectimicrobiota</taxon>
        <taxon>Candidatus Entotheonellia</taxon>
        <taxon>Candidatus Entotheonellales</taxon>
        <taxon>Candidatus Entotheonellaceae</taxon>
        <taxon>Candidatus Entotheonella</taxon>
    </lineage>
</organism>
<evidence type="ECO:0000313" key="6">
    <source>
        <dbReference type="EMBL" id="ETW94362.1"/>
    </source>
</evidence>
<dbReference type="InterPro" id="IPR011251">
    <property type="entry name" value="Luciferase-like_dom"/>
</dbReference>
<dbReference type="SUPFAM" id="SSF51679">
    <property type="entry name" value="Bacterial luciferase-like"/>
    <property type="match status" value="1"/>
</dbReference>
<keyword evidence="1" id="KW-0285">Flavoprotein</keyword>
<dbReference type="AlphaFoldDB" id="W4L8M6"/>
<feature type="domain" description="Luciferase-like" evidence="5">
    <location>
        <begin position="7"/>
        <end position="294"/>
    </location>
</feature>
<gene>
    <name evidence="6" type="ORF">ETSY1_35220</name>
</gene>
<proteinExistence type="predicted"/>
<dbReference type="InterPro" id="IPR036661">
    <property type="entry name" value="Luciferase-like_sf"/>
</dbReference>
<dbReference type="EMBL" id="AZHW01001077">
    <property type="protein sequence ID" value="ETW94362.1"/>
    <property type="molecule type" value="Genomic_DNA"/>
</dbReference>
<dbReference type="InterPro" id="IPR050172">
    <property type="entry name" value="SsuD_RutA_monooxygenase"/>
</dbReference>
<dbReference type="GO" id="GO:0008726">
    <property type="term" value="F:alkanesulfonate monooxygenase activity"/>
    <property type="evidence" value="ECO:0007669"/>
    <property type="project" value="TreeGrafter"/>
</dbReference>
<evidence type="ECO:0000259" key="5">
    <source>
        <dbReference type="Pfam" id="PF00296"/>
    </source>
</evidence>
<evidence type="ECO:0000256" key="2">
    <source>
        <dbReference type="ARBA" id="ARBA00022643"/>
    </source>
</evidence>
<dbReference type="GO" id="GO:0046306">
    <property type="term" value="P:alkanesulfonate catabolic process"/>
    <property type="evidence" value="ECO:0007669"/>
    <property type="project" value="TreeGrafter"/>
</dbReference>
<dbReference type="PANTHER" id="PTHR42847">
    <property type="entry name" value="ALKANESULFONATE MONOOXYGENASE"/>
    <property type="match status" value="1"/>
</dbReference>
<reference evidence="6 7" key="1">
    <citation type="journal article" date="2014" name="Nature">
        <title>An environmental bacterial taxon with a large and distinct metabolic repertoire.</title>
        <authorList>
            <person name="Wilson M.C."/>
            <person name="Mori T."/>
            <person name="Ruckert C."/>
            <person name="Uria A.R."/>
            <person name="Helf M.J."/>
            <person name="Takada K."/>
            <person name="Gernert C."/>
            <person name="Steffens U.A."/>
            <person name="Heycke N."/>
            <person name="Schmitt S."/>
            <person name="Rinke C."/>
            <person name="Helfrich E.J."/>
            <person name="Brachmann A.O."/>
            <person name="Gurgui C."/>
            <person name="Wakimoto T."/>
            <person name="Kracht M."/>
            <person name="Crusemann M."/>
            <person name="Hentschel U."/>
            <person name="Abe I."/>
            <person name="Matsunaga S."/>
            <person name="Kalinowski J."/>
            <person name="Takeyama H."/>
            <person name="Piel J."/>
        </authorList>
    </citation>
    <scope>NUCLEOTIDE SEQUENCE [LARGE SCALE GENOMIC DNA]</scope>
    <source>
        <strain evidence="7">TSY1</strain>
    </source>
</reference>
<evidence type="ECO:0000313" key="7">
    <source>
        <dbReference type="Proteomes" id="UP000019141"/>
    </source>
</evidence>
<protein>
    <recommendedName>
        <fullName evidence="5">Luciferase-like domain-containing protein</fullName>
    </recommendedName>
</protein>
<accession>W4L8M6</accession>
<comment type="caution">
    <text evidence="6">The sequence shown here is derived from an EMBL/GenBank/DDBJ whole genome shotgun (WGS) entry which is preliminary data.</text>
</comment>
<evidence type="ECO:0000256" key="1">
    <source>
        <dbReference type="ARBA" id="ARBA00022630"/>
    </source>
</evidence>
<dbReference type="Proteomes" id="UP000019141">
    <property type="component" value="Unassembled WGS sequence"/>
</dbReference>
<sequence>MSDERVQLGVLLPTRGVLFADHGPPDVSPIFRMAAKAEEAGYHSVWVGDSVTAKPRLEALTTLGALSARTSRIQLGTAVYLAALRHPLIVAHAVASLDVLSTGRIILGVGAGRGGRSILSQEFENCGIPFMERGPRITELLDACRRLWTQTPVSSEGPYYPMTDVALEPRPVQAGGIPLWVSSNWVKQGLRRVAKHGDAWITNVTSLDAYQQCWSFIQAEAEKIGRDPQHIHHCLYLTVNVHPDGDQARRDGRQFLESYYKKPAASVEEDLVCVFGSPAEVLERINGYAQLGTRTVIIRFASPNQFEQLDICTAEMLSQL</sequence>
<name>W4L8M6_ENTF1</name>
<dbReference type="Pfam" id="PF00296">
    <property type="entry name" value="Bac_luciferase"/>
    <property type="match status" value="1"/>
</dbReference>
<keyword evidence="7" id="KW-1185">Reference proteome</keyword>
<keyword evidence="4" id="KW-0503">Monooxygenase</keyword>
<evidence type="ECO:0000256" key="4">
    <source>
        <dbReference type="ARBA" id="ARBA00023033"/>
    </source>
</evidence>
<dbReference type="PANTHER" id="PTHR42847:SF4">
    <property type="entry name" value="ALKANESULFONATE MONOOXYGENASE-RELATED"/>
    <property type="match status" value="1"/>
</dbReference>
<dbReference type="Gene3D" id="3.20.20.30">
    <property type="entry name" value="Luciferase-like domain"/>
    <property type="match status" value="1"/>
</dbReference>
<keyword evidence="2" id="KW-0288">FMN</keyword>
<keyword evidence="3" id="KW-0560">Oxidoreductase</keyword>